<evidence type="ECO:0000256" key="14">
    <source>
        <dbReference type="ARBA" id="ARBA00031542"/>
    </source>
</evidence>
<evidence type="ECO:0000256" key="13">
    <source>
        <dbReference type="ARBA" id="ARBA00030948"/>
    </source>
</evidence>
<dbReference type="GO" id="GO:0016042">
    <property type="term" value="P:lipid catabolic process"/>
    <property type="evidence" value="ECO:0007669"/>
    <property type="project" value="UniProtKB-KW"/>
</dbReference>
<feature type="signal peptide" evidence="16">
    <location>
        <begin position="1"/>
        <end position="15"/>
    </location>
</feature>
<dbReference type="Pfam" id="PF03280">
    <property type="entry name" value="Lipase_chap"/>
    <property type="match status" value="1"/>
</dbReference>
<dbReference type="InterPro" id="IPR004961">
    <property type="entry name" value="Lipase_chaperone"/>
</dbReference>
<gene>
    <name evidence="17" type="ORF">HNR48_001098</name>
</gene>
<sequence length="353" mass="40604">MRKWQWLLLSFVVMAATYFFYQQNSSTSTEHQFASQNHHEMSDSAKHADDKLYDIKKPSIRSGREFPAQGLRELALYLAENPLPQSMQGADVDGQLRFDDQASLIHEYANRSLFDQLLSLQGEWSLEAIERWLYDYALIAANHTSNPEFGAEQVLQAFGNYVSYLKAADELYNESAGPMPTFSASSFDDLYQLRRDILGEDIAMLYFAREENYTRSQLALANIRQDKSLSDEERLKKLKEWSANQLGYVGQEMRKTLKRDGLRKEVEQMRNEGASAEAIFAVRARDLGVEAATRLESMDVARESWQSTVDSFRGEVVRIRQLDSSDEVKNQMIDSLLANYEQSEQRRLRALVL</sequence>
<evidence type="ECO:0000256" key="4">
    <source>
        <dbReference type="ARBA" id="ARBA00019692"/>
    </source>
</evidence>
<keyword evidence="6" id="KW-0997">Cell inner membrane</keyword>
<dbReference type="RefSeq" id="WP_166850162.1">
    <property type="nucleotide sequence ID" value="NZ_JAAONY010000001.1"/>
</dbReference>
<keyword evidence="10" id="KW-0443">Lipid metabolism</keyword>
<organism evidence="17 18">
    <name type="scientific">Pseudoteredinibacter isoporae</name>
    <dbReference type="NCBI Taxonomy" id="570281"/>
    <lineage>
        <taxon>Bacteria</taxon>
        <taxon>Pseudomonadati</taxon>
        <taxon>Pseudomonadota</taxon>
        <taxon>Gammaproteobacteria</taxon>
        <taxon>Cellvibrionales</taxon>
        <taxon>Cellvibrionaceae</taxon>
        <taxon>Pseudoteredinibacter</taxon>
    </lineage>
</organism>
<evidence type="ECO:0000256" key="5">
    <source>
        <dbReference type="ARBA" id="ARBA00022475"/>
    </source>
</evidence>
<dbReference type="GO" id="GO:0051082">
    <property type="term" value="F:unfolded protein binding"/>
    <property type="evidence" value="ECO:0007669"/>
    <property type="project" value="InterPro"/>
</dbReference>
<evidence type="ECO:0000256" key="10">
    <source>
        <dbReference type="ARBA" id="ARBA00023098"/>
    </source>
</evidence>
<name>A0A7X0JR93_9GAMM</name>
<reference evidence="17 18" key="1">
    <citation type="submission" date="2020-08" db="EMBL/GenBank/DDBJ databases">
        <title>Genomic Encyclopedia of Type Strains, Phase IV (KMG-IV): sequencing the most valuable type-strain genomes for metagenomic binning, comparative biology and taxonomic classification.</title>
        <authorList>
            <person name="Goeker M."/>
        </authorList>
    </citation>
    <scope>NUCLEOTIDE SEQUENCE [LARGE SCALE GENOMIC DNA]</scope>
    <source>
        <strain evidence="17 18">DSM 22368</strain>
    </source>
</reference>
<evidence type="ECO:0000256" key="2">
    <source>
        <dbReference type="ARBA" id="ARBA00004383"/>
    </source>
</evidence>
<evidence type="ECO:0000256" key="11">
    <source>
        <dbReference type="ARBA" id="ARBA00023136"/>
    </source>
</evidence>
<dbReference type="EMBL" id="JACHHT010000001">
    <property type="protein sequence ID" value="MBB6520820.1"/>
    <property type="molecule type" value="Genomic_DNA"/>
</dbReference>
<dbReference type="InParanoid" id="A0A7X0JR93"/>
<keyword evidence="16" id="KW-0732">Signal</keyword>
<comment type="similarity">
    <text evidence="3">Belongs to the lipase chaperone family.</text>
</comment>
<keyword evidence="9" id="KW-1133">Transmembrane helix</keyword>
<dbReference type="AlphaFoldDB" id="A0A7X0JR93"/>
<keyword evidence="8" id="KW-0442">Lipid degradation</keyword>
<accession>A0A7X0JR93</accession>
<keyword evidence="5" id="KW-1003">Cell membrane</keyword>
<evidence type="ECO:0000256" key="12">
    <source>
        <dbReference type="ARBA" id="ARBA00023186"/>
    </source>
</evidence>
<evidence type="ECO:0000256" key="15">
    <source>
        <dbReference type="ARBA" id="ARBA00033028"/>
    </source>
</evidence>
<feature type="chain" id="PRO_5031088319" description="Lipase chaperone" evidence="16">
    <location>
        <begin position="16"/>
        <end position="353"/>
    </location>
</feature>
<keyword evidence="12" id="KW-0143">Chaperone</keyword>
<keyword evidence="11" id="KW-0472">Membrane</keyword>
<dbReference type="Proteomes" id="UP000528457">
    <property type="component" value="Unassembled WGS sequence"/>
</dbReference>
<evidence type="ECO:0000256" key="7">
    <source>
        <dbReference type="ARBA" id="ARBA00022692"/>
    </source>
</evidence>
<dbReference type="GO" id="GO:0006457">
    <property type="term" value="P:protein folding"/>
    <property type="evidence" value="ECO:0007669"/>
    <property type="project" value="InterPro"/>
</dbReference>
<proteinExistence type="inferred from homology"/>
<comment type="caution">
    <text evidence="17">The sequence shown here is derived from an EMBL/GenBank/DDBJ whole genome shotgun (WGS) entry which is preliminary data.</text>
</comment>
<comment type="subcellular location">
    <subcellularLocation>
        <location evidence="2">Cell inner membrane</location>
        <topology evidence="2">Single-pass membrane protein</topology>
        <orientation evidence="2">Periplasmic side</orientation>
    </subcellularLocation>
</comment>
<protein>
    <recommendedName>
        <fullName evidence="4">Lipase chaperone</fullName>
    </recommendedName>
    <alternativeName>
        <fullName evidence="15">Lipase foldase</fullName>
    </alternativeName>
    <alternativeName>
        <fullName evidence="13">Lipase helper protein</fullName>
    </alternativeName>
    <alternativeName>
        <fullName evidence="14">Lipase modulator</fullName>
    </alternativeName>
</protein>
<dbReference type="SUPFAM" id="SSF158855">
    <property type="entry name" value="Lipase chaperone-like"/>
    <property type="match status" value="1"/>
</dbReference>
<evidence type="ECO:0000256" key="6">
    <source>
        <dbReference type="ARBA" id="ARBA00022519"/>
    </source>
</evidence>
<dbReference type="GO" id="GO:0005886">
    <property type="term" value="C:plasma membrane"/>
    <property type="evidence" value="ECO:0007669"/>
    <property type="project" value="UniProtKB-SubCell"/>
</dbReference>
<comment type="function">
    <text evidence="1">May be involved in the folding of the extracellular lipase during its passage through the periplasm.</text>
</comment>
<evidence type="ECO:0000256" key="8">
    <source>
        <dbReference type="ARBA" id="ARBA00022963"/>
    </source>
</evidence>
<evidence type="ECO:0000313" key="18">
    <source>
        <dbReference type="Proteomes" id="UP000528457"/>
    </source>
</evidence>
<keyword evidence="7" id="KW-0812">Transmembrane</keyword>
<evidence type="ECO:0000256" key="1">
    <source>
        <dbReference type="ARBA" id="ARBA00003280"/>
    </source>
</evidence>
<evidence type="ECO:0000256" key="16">
    <source>
        <dbReference type="SAM" id="SignalP"/>
    </source>
</evidence>
<evidence type="ECO:0000313" key="17">
    <source>
        <dbReference type="EMBL" id="MBB6520820.1"/>
    </source>
</evidence>
<evidence type="ECO:0000256" key="3">
    <source>
        <dbReference type="ARBA" id="ARBA00010358"/>
    </source>
</evidence>
<evidence type="ECO:0000256" key="9">
    <source>
        <dbReference type="ARBA" id="ARBA00022989"/>
    </source>
</evidence>
<keyword evidence="18" id="KW-1185">Reference proteome</keyword>